<protein>
    <submittedName>
        <fullName evidence="2">Uncharacterized protein</fullName>
    </submittedName>
</protein>
<proteinExistence type="predicted"/>
<evidence type="ECO:0000313" key="2">
    <source>
        <dbReference type="EMBL" id="KAK0641306.1"/>
    </source>
</evidence>
<evidence type="ECO:0000313" key="3">
    <source>
        <dbReference type="Proteomes" id="UP001174936"/>
    </source>
</evidence>
<dbReference type="EMBL" id="JAULSV010000006">
    <property type="protein sequence ID" value="KAK0641306.1"/>
    <property type="molecule type" value="Genomic_DNA"/>
</dbReference>
<dbReference type="Proteomes" id="UP001174936">
    <property type="component" value="Unassembled WGS sequence"/>
</dbReference>
<keyword evidence="3" id="KW-1185">Reference proteome</keyword>
<dbReference type="AlphaFoldDB" id="A0AA39XXB4"/>
<comment type="caution">
    <text evidence="2">The sequence shown here is derived from an EMBL/GenBank/DDBJ whole genome shotgun (WGS) entry which is preliminary data.</text>
</comment>
<name>A0AA39XXB4_9PEZI</name>
<gene>
    <name evidence="2" type="ORF">B0T16DRAFT_515492</name>
</gene>
<accession>A0AA39XXB4</accession>
<feature type="region of interest" description="Disordered" evidence="1">
    <location>
        <begin position="176"/>
        <end position="202"/>
    </location>
</feature>
<evidence type="ECO:0000256" key="1">
    <source>
        <dbReference type="SAM" id="MobiDB-lite"/>
    </source>
</evidence>
<sequence length="233" mass="25413">MSRTQANWEQRGEEDPHNITYEGELSPCLDFGVLPRCCFKSTDDSESSISVTATFGNPEDVVLPREPRGEVLTESTNKMFRSQFGEKRPLGHVYFVYEAGASHMPPIFPDLPLSETPTFQLKLEVAYARDGILENAQRATITCPIAVLWESPSLRGITPTDTSLTDWLQKEGGCTTWNPGEPIPGRTEPPQSPGAQLPPGRSLAGFLKRAELAAPLKSSSDDGSNASSESDSN</sequence>
<feature type="compositionally biased region" description="Low complexity" evidence="1">
    <location>
        <begin position="221"/>
        <end position="233"/>
    </location>
</feature>
<reference evidence="2" key="1">
    <citation type="submission" date="2023-06" db="EMBL/GenBank/DDBJ databases">
        <title>Genome-scale phylogeny and comparative genomics of the fungal order Sordariales.</title>
        <authorList>
            <consortium name="Lawrence Berkeley National Laboratory"/>
            <person name="Hensen N."/>
            <person name="Bonometti L."/>
            <person name="Westerberg I."/>
            <person name="Brannstrom I.O."/>
            <person name="Guillou S."/>
            <person name="Cros-Aarteil S."/>
            <person name="Calhoun S."/>
            <person name="Haridas S."/>
            <person name="Kuo A."/>
            <person name="Mondo S."/>
            <person name="Pangilinan J."/>
            <person name="Riley R."/>
            <person name="Labutti K."/>
            <person name="Andreopoulos B."/>
            <person name="Lipzen A."/>
            <person name="Chen C."/>
            <person name="Yanf M."/>
            <person name="Daum C."/>
            <person name="Ng V."/>
            <person name="Clum A."/>
            <person name="Steindorff A."/>
            <person name="Ohm R."/>
            <person name="Martin F."/>
            <person name="Silar P."/>
            <person name="Natvig D."/>
            <person name="Lalanne C."/>
            <person name="Gautier V."/>
            <person name="Ament-Velasquez S.L."/>
            <person name="Kruys A."/>
            <person name="Hutchinson M.I."/>
            <person name="Powell A.J."/>
            <person name="Barry K."/>
            <person name="Miller A.N."/>
            <person name="Grigoriev I.V."/>
            <person name="Debuchy R."/>
            <person name="Gladieux P."/>
            <person name="Thoren M.H."/>
            <person name="Johannesson H."/>
        </authorList>
    </citation>
    <scope>NUCLEOTIDE SEQUENCE</scope>
    <source>
        <strain evidence="2">SMH2532-1</strain>
    </source>
</reference>
<feature type="region of interest" description="Disordered" evidence="1">
    <location>
        <begin position="214"/>
        <end position="233"/>
    </location>
</feature>
<organism evidence="2 3">
    <name type="scientific">Cercophora newfieldiana</name>
    <dbReference type="NCBI Taxonomy" id="92897"/>
    <lineage>
        <taxon>Eukaryota</taxon>
        <taxon>Fungi</taxon>
        <taxon>Dikarya</taxon>
        <taxon>Ascomycota</taxon>
        <taxon>Pezizomycotina</taxon>
        <taxon>Sordariomycetes</taxon>
        <taxon>Sordariomycetidae</taxon>
        <taxon>Sordariales</taxon>
        <taxon>Lasiosphaeriaceae</taxon>
        <taxon>Cercophora</taxon>
    </lineage>
</organism>